<dbReference type="EMBL" id="KN824279">
    <property type="protein sequence ID" value="KIM32541.1"/>
    <property type="molecule type" value="Genomic_DNA"/>
</dbReference>
<reference evidence="3" key="2">
    <citation type="submission" date="2015-01" db="EMBL/GenBank/DDBJ databases">
        <title>Evolutionary Origins and Diversification of the Mycorrhizal Mutualists.</title>
        <authorList>
            <consortium name="DOE Joint Genome Institute"/>
            <consortium name="Mycorrhizal Genomics Consortium"/>
            <person name="Kohler A."/>
            <person name="Kuo A."/>
            <person name="Nagy L.G."/>
            <person name="Floudas D."/>
            <person name="Copeland A."/>
            <person name="Barry K.W."/>
            <person name="Cichocki N."/>
            <person name="Veneault-Fourrey C."/>
            <person name="LaButti K."/>
            <person name="Lindquist E.A."/>
            <person name="Lipzen A."/>
            <person name="Lundell T."/>
            <person name="Morin E."/>
            <person name="Murat C."/>
            <person name="Riley R."/>
            <person name="Ohm R."/>
            <person name="Sun H."/>
            <person name="Tunlid A."/>
            <person name="Henrissat B."/>
            <person name="Grigoriev I.V."/>
            <person name="Hibbett D.S."/>
            <person name="Martin F."/>
        </authorList>
    </citation>
    <scope>NUCLEOTIDE SEQUENCE [LARGE SCALE GENOMIC DNA]</scope>
    <source>
        <strain evidence="3">MAFF 305830</strain>
    </source>
</reference>
<evidence type="ECO:0008006" key="4">
    <source>
        <dbReference type="Google" id="ProtNLM"/>
    </source>
</evidence>
<sequence length="153" mass="18079">MATHSTPADPPEICRKLEALQHQYKITEDLCSRIKDAQLECARLETEISEYRASVAPIRRFPQELLLMFFEYYICENPRIIRHLLPVCKQWYELAIPFSRLYGMTSQSDWKLIGMSNPLANLFRNAWINAYISVEPHHWSSIWTLVNQSRHKI</sequence>
<accession>A0A0C3BM73</accession>
<reference evidence="2 3" key="1">
    <citation type="submission" date="2014-04" db="EMBL/GenBank/DDBJ databases">
        <authorList>
            <consortium name="DOE Joint Genome Institute"/>
            <person name="Kuo A."/>
            <person name="Zuccaro A."/>
            <person name="Kohler A."/>
            <person name="Nagy L.G."/>
            <person name="Floudas D."/>
            <person name="Copeland A."/>
            <person name="Barry K.W."/>
            <person name="Cichocki N."/>
            <person name="Veneault-Fourrey C."/>
            <person name="LaButti K."/>
            <person name="Lindquist E.A."/>
            <person name="Lipzen A."/>
            <person name="Lundell T."/>
            <person name="Morin E."/>
            <person name="Murat C."/>
            <person name="Sun H."/>
            <person name="Tunlid A."/>
            <person name="Henrissat B."/>
            <person name="Grigoriev I.V."/>
            <person name="Hibbett D.S."/>
            <person name="Martin F."/>
            <person name="Nordberg H.P."/>
            <person name="Cantor M.N."/>
            <person name="Hua S.X."/>
        </authorList>
    </citation>
    <scope>NUCLEOTIDE SEQUENCE [LARGE SCALE GENOMIC DNA]</scope>
    <source>
        <strain evidence="2 3">MAFF 305830</strain>
    </source>
</reference>
<dbReference type="HOGENOM" id="CLU_1714412_0_0_1"/>
<proteinExistence type="predicted"/>
<dbReference type="AlphaFoldDB" id="A0A0C3BM73"/>
<organism evidence="2 3">
    <name type="scientific">Serendipita vermifera MAFF 305830</name>
    <dbReference type="NCBI Taxonomy" id="933852"/>
    <lineage>
        <taxon>Eukaryota</taxon>
        <taxon>Fungi</taxon>
        <taxon>Dikarya</taxon>
        <taxon>Basidiomycota</taxon>
        <taxon>Agaricomycotina</taxon>
        <taxon>Agaricomycetes</taxon>
        <taxon>Sebacinales</taxon>
        <taxon>Serendipitaceae</taxon>
        <taxon>Serendipita</taxon>
    </lineage>
</organism>
<dbReference type="Proteomes" id="UP000054097">
    <property type="component" value="Unassembled WGS sequence"/>
</dbReference>
<keyword evidence="3" id="KW-1185">Reference proteome</keyword>
<feature type="coiled-coil region" evidence="1">
    <location>
        <begin position="27"/>
        <end position="54"/>
    </location>
</feature>
<name>A0A0C3BM73_SERVB</name>
<gene>
    <name evidence="2" type="ORF">M408DRAFT_182939</name>
</gene>
<evidence type="ECO:0000256" key="1">
    <source>
        <dbReference type="SAM" id="Coils"/>
    </source>
</evidence>
<evidence type="ECO:0000313" key="3">
    <source>
        <dbReference type="Proteomes" id="UP000054097"/>
    </source>
</evidence>
<evidence type="ECO:0000313" key="2">
    <source>
        <dbReference type="EMBL" id="KIM32541.1"/>
    </source>
</evidence>
<dbReference type="OrthoDB" id="8048523at2759"/>
<protein>
    <recommendedName>
        <fullName evidence="4">F-box domain-containing protein</fullName>
    </recommendedName>
</protein>
<keyword evidence="1" id="KW-0175">Coiled coil</keyword>